<evidence type="ECO:0000313" key="1">
    <source>
        <dbReference type="EMBL" id="SHJ05342.1"/>
    </source>
</evidence>
<dbReference type="PANTHER" id="PTHR35276:SF1">
    <property type="entry name" value="TRNA (MNM(5)S(2)U34)-METHYLTRANSFERASE, CHLOROPLASTIC"/>
    <property type="match status" value="1"/>
</dbReference>
<dbReference type="InterPro" id="IPR029063">
    <property type="entry name" value="SAM-dependent_MTases_sf"/>
</dbReference>
<dbReference type="CDD" id="cd02440">
    <property type="entry name" value="AdoMet_MTases"/>
    <property type="match status" value="1"/>
</dbReference>
<keyword evidence="2" id="KW-1185">Reference proteome</keyword>
<dbReference type="STRING" id="1122184.SAMN02745176_02247"/>
<dbReference type="PANTHER" id="PTHR35276">
    <property type="entry name" value="S-ADENOSYL-L-METHIONINE-DEPENDENT METHYLTRANSFERASES SUPERFAMILY PROTEIN"/>
    <property type="match status" value="1"/>
</dbReference>
<dbReference type="Pfam" id="PF06962">
    <property type="entry name" value="rRNA_methylase"/>
    <property type="match status" value="1"/>
</dbReference>
<protein>
    <submittedName>
        <fullName evidence="1">Putative rRNA methylase</fullName>
    </submittedName>
</protein>
<evidence type="ECO:0000313" key="2">
    <source>
        <dbReference type="Proteomes" id="UP000184442"/>
    </source>
</evidence>
<dbReference type="AlphaFoldDB" id="A0A1M6G5V5"/>
<dbReference type="Proteomes" id="UP000184442">
    <property type="component" value="Unassembled WGS sequence"/>
</dbReference>
<name>A0A1M6G5V5_9FIRM</name>
<dbReference type="Gene3D" id="3.40.50.150">
    <property type="entry name" value="Vaccinia Virus protein VP39"/>
    <property type="match status" value="1"/>
</dbReference>
<proteinExistence type="predicted"/>
<reference evidence="1 2" key="1">
    <citation type="submission" date="2016-11" db="EMBL/GenBank/DDBJ databases">
        <authorList>
            <person name="Jaros S."/>
            <person name="Januszkiewicz K."/>
            <person name="Wedrychowicz H."/>
        </authorList>
    </citation>
    <scope>NUCLEOTIDE SEQUENCE [LARGE SCALE GENOMIC DNA]</scope>
    <source>
        <strain evidence="1 2">DSM 19022</strain>
    </source>
</reference>
<gene>
    <name evidence="1" type="ORF">SAMN02745176_02247</name>
</gene>
<sequence length="188" mass="20622">MFLKNALDISHKTVKQIVVQGDIVVDATAGNGNDTAFLADLVGDEGKVYAFDIQDKAIENTRKRLTVKNLDKRVILIKDSHENMDKYVPYGVKAVMFNLGYLPGGDHSIGTKPSSTIRAIEKSLALLNPGGIIMMAVYYGGDSGFEEKEAVMEYVKSIDYKKAIVLVHDFVNQINCPPIAICIEKVGL</sequence>
<dbReference type="GO" id="GO:0032259">
    <property type="term" value="P:methylation"/>
    <property type="evidence" value="ECO:0007669"/>
    <property type="project" value="UniProtKB-KW"/>
</dbReference>
<dbReference type="SUPFAM" id="SSF53335">
    <property type="entry name" value="S-adenosyl-L-methionine-dependent methyltransferases"/>
    <property type="match status" value="1"/>
</dbReference>
<dbReference type="OrthoDB" id="9792989at2"/>
<keyword evidence="1" id="KW-0808">Transferase</keyword>
<dbReference type="EMBL" id="FQZS01000014">
    <property type="protein sequence ID" value="SHJ05342.1"/>
    <property type="molecule type" value="Genomic_DNA"/>
</dbReference>
<accession>A0A1M6G5V5</accession>
<dbReference type="GO" id="GO:0008168">
    <property type="term" value="F:methyltransferase activity"/>
    <property type="evidence" value="ECO:0007669"/>
    <property type="project" value="UniProtKB-KW"/>
</dbReference>
<dbReference type="InterPro" id="IPR010719">
    <property type="entry name" value="MnmM_MeTrfase"/>
</dbReference>
<dbReference type="RefSeq" id="WP_073026290.1">
    <property type="nucleotide sequence ID" value="NZ_FQZS01000014.1"/>
</dbReference>
<keyword evidence="1" id="KW-0489">Methyltransferase</keyword>
<organism evidence="1 2">
    <name type="scientific">Lutispora thermophila DSM 19022</name>
    <dbReference type="NCBI Taxonomy" id="1122184"/>
    <lineage>
        <taxon>Bacteria</taxon>
        <taxon>Bacillati</taxon>
        <taxon>Bacillota</taxon>
        <taxon>Clostridia</taxon>
        <taxon>Lutisporales</taxon>
        <taxon>Lutisporaceae</taxon>
        <taxon>Lutispora</taxon>
    </lineage>
</organism>